<keyword evidence="4 7" id="KW-0812">Transmembrane</keyword>
<dbReference type="GO" id="GO:0055085">
    <property type="term" value="P:transmembrane transport"/>
    <property type="evidence" value="ECO:0007669"/>
    <property type="project" value="InterPro"/>
</dbReference>
<evidence type="ECO:0000259" key="8">
    <source>
        <dbReference type="PROSITE" id="PS50928"/>
    </source>
</evidence>
<dbReference type="InterPro" id="IPR000515">
    <property type="entry name" value="MetI-like"/>
</dbReference>
<dbReference type="InterPro" id="IPR051393">
    <property type="entry name" value="ABC_transporter_permease"/>
</dbReference>
<feature type="transmembrane region" description="Helical" evidence="7">
    <location>
        <begin position="238"/>
        <end position="260"/>
    </location>
</feature>
<dbReference type="Gene3D" id="1.10.3720.10">
    <property type="entry name" value="MetI-like"/>
    <property type="match status" value="1"/>
</dbReference>
<evidence type="ECO:0000256" key="3">
    <source>
        <dbReference type="ARBA" id="ARBA00022475"/>
    </source>
</evidence>
<evidence type="ECO:0000256" key="5">
    <source>
        <dbReference type="ARBA" id="ARBA00022989"/>
    </source>
</evidence>
<dbReference type="OrthoDB" id="9809527at2"/>
<evidence type="ECO:0000313" key="9">
    <source>
        <dbReference type="EMBL" id="GEM82860.1"/>
    </source>
</evidence>
<proteinExistence type="inferred from homology"/>
<name>A0A511QZR2_9DEIN</name>
<feature type="transmembrane region" description="Helical" evidence="7">
    <location>
        <begin position="78"/>
        <end position="98"/>
    </location>
</feature>
<feature type="transmembrane region" description="Helical" evidence="7">
    <location>
        <begin position="162"/>
        <end position="184"/>
    </location>
</feature>
<reference evidence="9 10" key="1">
    <citation type="submission" date="2019-07" db="EMBL/GenBank/DDBJ databases">
        <title>Whole genome shotgun sequence of Meiothermus hypogaeus NBRC 106114.</title>
        <authorList>
            <person name="Hosoyama A."/>
            <person name="Uohara A."/>
            <person name="Ohji S."/>
            <person name="Ichikawa N."/>
        </authorList>
    </citation>
    <scope>NUCLEOTIDE SEQUENCE [LARGE SCALE GENOMIC DNA]</scope>
    <source>
        <strain evidence="9 10">NBRC 106114</strain>
    </source>
</reference>
<dbReference type="AlphaFoldDB" id="A0A511QZR2"/>
<dbReference type="RefSeq" id="WP_119341376.1">
    <property type="nucleotide sequence ID" value="NZ_BJXL01000023.1"/>
</dbReference>
<keyword evidence="5 7" id="KW-1133">Transmembrane helix</keyword>
<feature type="transmembrane region" description="Helical" evidence="7">
    <location>
        <begin position="12"/>
        <end position="32"/>
    </location>
</feature>
<protein>
    <submittedName>
        <fullName evidence="9">Sugar ABC transporter permease</fullName>
    </submittedName>
</protein>
<dbReference type="Proteomes" id="UP000321197">
    <property type="component" value="Unassembled WGS sequence"/>
</dbReference>
<comment type="subcellular location">
    <subcellularLocation>
        <location evidence="1 7">Cell membrane</location>
        <topology evidence="1 7">Multi-pass membrane protein</topology>
    </subcellularLocation>
</comment>
<dbReference type="CDD" id="cd06261">
    <property type="entry name" value="TM_PBP2"/>
    <property type="match status" value="1"/>
</dbReference>
<dbReference type="PANTHER" id="PTHR30193:SF44">
    <property type="entry name" value="LACTOSE TRANSPORT SYSTEM PERMEASE PROTEIN LACF"/>
    <property type="match status" value="1"/>
</dbReference>
<sequence length="304" mass="33899">MKRQALTATLIAYAFLAPALVLMGLFTFYPVFYGSYLGFTDYTVADLASGEGPRWVGLKNLQFVLSDPLFQTGILNSLKYLLVVPLLQIASLAVAVLVNQKLPLMAFFRVGYYIPVVTSISLAAVMWEWIFQKEGFLNWSLQLLNLINAEGRFNWLLNEHTALWAIMLVTFWRGFGYYMVLYLAGLQSIPAELEEAATLDGATAWQRFWLIIVPLMRPTLLLCSLLSTIAAIRVLEEIIVFTGGSGGPLNSTYTALLYVYNKSWGNMLNANFGVAGAAGLLIALVGFALSYINFRLTREERGER</sequence>
<feature type="transmembrane region" description="Helical" evidence="7">
    <location>
        <begin position="272"/>
        <end position="294"/>
    </location>
</feature>
<dbReference type="InterPro" id="IPR035906">
    <property type="entry name" value="MetI-like_sf"/>
</dbReference>
<gene>
    <name evidence="9" type="ORF">MHY01S_10260</name>
</gene>
<evidence type="ECO:0000256" key="4">
    <source>
        <dbReference type="ARBA" id="ARBA00022692"/>
    </source>
</evidence>
<dbReference type="GO" id="GO:0005886">
    <property type="term" value="C:plasma membrane"/>
    <property type="evidence" value="ECO:0007669"/>
    <property type="project" value="UniProtKB-SubCell"/>
</dbReference>
<feature type="domain" description="ABC transmembrane type-1" evidence="8">
    <location>
        <begin position="69"/>
        <end position="293"/>
    </location>
</feature>
<evidence type="ECO:0000256" key="1">
    <source>
        <dbReference type="ARBA" id="ARBA00004651"/>
    </source>
</evidence>
<dbReference type="Pfam" id="PF00528">
    <property type="entry name" value="BPD_transp_1"/>
    <property type="match status" value="1"/>
</dbReference>
<accession>A0A511QZR2</accession>
<dbReference type="SUPFAM" id="SSF160964">
    <property type="entry name" value="MalF N-terminal region-like"/>
    <property type="match status" value="1"/>
</dbReference>
<dbReference type="SUPFAM" id="SSF161098">
    <property type="entry name" value="MetI-like"/>
    <property type="match status" value="1"/>
</dbReference>
<evidence type="ECO:0000256" key="7">
    <source>
        <dbReference type="RuleBase" id="RU363032"/>
    </source>
</evidence>
<organism evidence="9 10">
    <name type="scientific">Meiothermus hypogaeus NBRC 106114</name>
    <dbReference type="NCBI Taxonomy" id="1227553"/>
    <lineage>
        <taxon>Bacteria</taxon>
        <taxon>Thermotogati</taxon>
        <taxon>Deinococcota</taxon>
        <taxon>Deinococci</taxon>
        <taxon>Thermales</taxon>
        <taxon>Thermaceae</taxon>
        <taxon>Meiothermus</taxon>
    </lineage>
</organism>
<keyword evidence="6 7" id="KW-0472">Membrane</keyword>
<dbReference type="PROSITE" id="PS50928">
    <property type="entry name" value="ABC_TM1"/>
    <property type="match status" value="1"/>
</dbReference>
<comment type="caution">
    <text evidence="9">The sequence shown here is derived from an EMBL/GenBank/DDBJ whole genome shotgun (WGS) entry which is preliminary data.</text>
</comment>
<keyword evidence="2 7" id="KW-0813">Transport</keyword>
<feature type="transmembrane region" description="Helical" evidence="7">
    <location>
        <begin position="110"/>
        <end position="130"/>
    </location>
</feature>
<keyword evidence="3" id="KW-1003">Cell membrane</keyword>
<comment type="similarity">
    <text evidence="7">Belongs to the binding-protein-dependent transport system permease family.</text>
</comment>
<evidence type="ECO:0000256" key="6">
    <source>
        <dbReference type="ARBA" id="ARBA00023136"/>
    </source>
</evidence>
<evidence type="ECO:0000313" key="10">
    <source>
        <dbReference type="Proteomes" id="UP000321197"/>
    </source>
</evidence>
<dbReference type="PANTHER" id="PTHR30193">
    <property type="entry name" value="ABC TRANSPORTER PERMEASE PROTEIN"/>
    <property type="match status" value="1"/>
</dbReference>
<evidence type="ECO:0000256" key="2">
    <source>
        <dbReference type="ARBA" id="ARBA00022448"/>
    </source>
</evidence>
<dbReference type="EMBL" id="BJXL01000023">
    <property type="protein sequence ID" value="GEM82860.1"/>
    <property type="molecule type" value="Genomic_DNA"/>
</dbReference>